<dbReference type="InterPro" id="IPR013525">
    <property type="entry name" value="ABC2_TM"/>
</dbReference>
<evidence type="ECO:0000256" key="9">
    <source>
        <dbReference type="RuleBase" id="RU361157"/>
    </source>
</evidence>
<feature type="transmembrane region" description="Helical" evidence="9">
    <location>
        <begin position="137"/>
        <end position="157"/>
    </location>
</feature>
<keyword evidence="8 9" id="KW-0472">Membrane</keyword>
<evidence type="ECO:0000256" key="7">
    <source>
        <dbReference type="ARBA" id="ARBA00022989"/>
    </source>
</evidence>
<sequence>MRRKGVTGGSPRDRRPRANARRAETKIAGVIGRPLGVPALRKSFHVTSAIRTPAHPEGELNVVTPPRGLIAGTAFAIRGVWSRRELLGLLVRRELKSRYKNSSLGFVWSLLRPIAMLLIYYVAVGKFLGAERAIPEFAIFIFCGLTVWGLFSEIIGTTTTSIVGNAGLVKKIYLPRELFPLAAVGSSLFNFAVQFVVLIAATLILGSPPNLDALWAVPLGLATITVYAFAIGLLLSALNVYLRDIQHLVEIILLVLFWASPIVYSYQLVHDVLGGNWIEQVFLANPVTPVVLIFQQSLWSAGDGQLFPPDLYPRLGITLAISLLLTWIAQRIFARLEGNFAQEL</sequence>
<dbReference type="EMBL" id="CP043504">
    <property type="protein sequence ID" value="QEO08622.1"/>
    <property type="molecule type" value="Genomic_DNA"/>
</dbReference>
<feature type="domain" description="ABC transmembrane type-2" evidence="11">
    <location>
        <begin position="104"/>
        <end position="336"/>
    </location>
</feature>
<keyword evidence="6 9" id="KW-0812">Transmembrane</keyword>
<evidence type="ECO:0000256" key="3">
    <source>
        <dbReference type="ARBA" id="ARBA00022448"/>
    </source>
</evidence>
<reference evidence="12 13" key="1">
    <citation type="submission" date="2019-09" db="EMBL/GenBank/DDBJ databases">
        <title>Genome sequencing of strain KACC 19322.</title>
        <authorList>
            <person name="Heo J."/>
            <person name="Kim S.-J."/>
            <person name="Kim J.-S."/>
            <person name="Hong S.-B."/>
            <person name="Kwon S.-W."/>
        </authorList>
    </citation>
    <scope>NUCLEOTIDE SEQUENCE [LARGE SCALE GENOMIC DNA]</scope>
    <source>
        <strain evidence="12 13">KACC 19322</strain>
    </source>
</reference>
<dbReference type="OrthoDB" id="9789409at2"/>
<comment type="similarity">
    <text evidence="2 9">Belongs to the ABC-2 integral membrane protein family.</text>
</comment>
<evidence type="ECO:0000256" key="1">
    <source>
        <dbReference type="ARBA" id="ARBA00004429"/>
    </source>
</evidence>
<evidence type="ECO:0000256" key="8">
    <source>
        <dbReference type="ARBA" id="ARBA00023136"/>
    </source>
</evidence>
<dbReference type="PROSITE" id="PS51012">
    <property type="entry name" value="ABC_TM2"/>
    <property type="match status" value="1"/>
</dbReference>
<feature type="transmembrane region" description="Helical" evidence="9">
    <location>
        <begin position="247"/>
        <end position="266"/>
    </location>
</feature>
<evidence type="ECO:0000256" key="10">
    <source>
        <dbReference type="SAM" id="MobiDB-lite"/>
    </source>
</evidence>
<comment type="subcellular location">
    <subcellularLocation>
        <location evidence="1">Cell inner membrane</location>
        <topology evidence="1">Multi-pass membrane protein</topology>
    </subcellularLocation>
    <subcellularLocation>
        <location evidence="9">Cell membrane</location>
        <topology evidence="9">Multi-pass membrane protein</topology>
    </subcellularLocation>
</comment>
<dbReference type="PANTHER" id="PTHR30413">
    <property type="entry name" value="INNER MEMBRANE TRANSPORT PERMEASE"/>
    <property type="match status" value="1"/>
</dbReference>
<organism evidence="12 13">
    <name type="scientific">Protaetiibacter larvae</name>
    <dbReference type="NCBI Taxonomy" id="2592654"/>
    <lineage>
        <taxon>Bacteria</taxon>
        <taxon>Bacillati</taxon>
        <taxon>Actinomycetota</taxon>
        <taxon>Actinomycetes</taxon>
        <taxon>Micrococcales</taxon>
        <taxon>Microbacteriaceae</taxon>
        <taxon>Protaetiibacter</taxon>
    </lineage>
</organism>
<dbReference type="InterPro" id="IPR047817">
    <property type="entry name" value="ABC2_TM_bact-type"/>
</dbReference>
<proteinExistence type="inferred from homology"/>
<evidence type="ECO:0000256" key="6">
    <source>
        <dbReference type="ARBA" id="ARBA00022692"/>
    </source>
</evidence>
<evidence type="ECO:0000256" key="4">
    <source>
        <dbReference type="ARBA" id="ARBA00022475"/>
    </source>
</evidence>
<feature type="transmembrane region" description="Helical" evidence="9">
    <location>
        <begin position="178"/>
        <end position="207"/>
    </location>
</feature>
<keyword evidence="3 9" id="KW-0813">Transport</keyword>
<keyword evidence="13" id="KW-1185">Reference proteome</keyword>
<dbReference type="AlphaFoldDB" id="A0A5C1Y6P3"/>
<feature type="transmembrane region" description="Helical" evidence="9">
    <location>
        <begin position="311"/>
        <end position="329"/>
    </location>
</feature>
<gene>
    <name evidence="12" type="ORF">FLP23_00395</name>
</gene>
<evidence type="ECO:0000256" key="5">
    <source>
        <dbReference type="ARBA" id="ARBA00022519"/>
    </source>
</evidence>
<evidence type="ECO:0000313" key="13">
    <source>
        <dbReference type="Proteomes" id="UP000322159"/>
    </source>
</evidence>
<evidence type="ECO:0000313" key="12">
    <source>
        <dbReference type="EMBL" id="QEO08622.1"/>
    </source>
</evidence>
<accession>A0A5C1Y6P3</accession>
<feature type="transmembrane region" description="Helical" evidence="9">
    <location>
        <begin position="102"/>
        <end position="122"/>
    </location>
</feature>
<keyword evidence="5" id="KW-0997">Cell inner membrane</keyword>
<dbReference type="Proteomes" id="UP000322159">
    <property type="component" value="Chromosome"/>
</dbReference>
<dbReference type="Pfam" id="PF01061">
    <property type="entry name" value="ABC2_membrane"/>
    <property type="match status" value="1"/>
</dbReference>
<evidence type="ECO:0000256" key="2">
    <source>
        <dbReference type="ARBA" id="ARBA00007783"/>
    </source>
</evidence>
<protein>
    <recommendedName>
        <fullName evidence="9">Transport permease protein</fullName>
    </recommendedName>
</protein>
<dbReference type="GO" id="GO:0015920">
    <property type="term" value="P:lipopolysaccharide transport"/>
    <property type="evidence" value="ECO:0007669"/>
    <property type="project" value="TreeGrafter"/>
</dbReference>
<dbReference type="GO" id="GO:0005886">
    <property type="term" value="C:plasma membrane"/>
    <property type="evidence" value="ECO:0007669"/>
    <property type="project" value="UniProtKB-SubCell"/>
</dbReference>
<dbReference type="KEGG" id="lyk:FLP23_00395"/>
<evidence type="ECO:0000259" key="11">
    <source>
        <dbReference type="PROSITE" id="PS51012"/>
    </source>
</evidence>
<feature type="transmembrane region" description="Helical" evidence="9">
    <location>
        <begin position="213"/>
        <end position="235"/>
    </location>
</feature>
<dbReference type="PANTHER" id="PTHR30413:SF8">
    <property type="entry name" value="TRANSPORT PERMEASE PROTEIN"/>
    <property type="match status" value="1"/>
</dbReference>
<keyword evidence="4 9" id="KW-1003">Cell membrane</keyword>
<dbReference type="GO" id="GO:0140359">
    <property type="term" value="F:ABC-type transporter activity"/>
    <property type="evidence" value="ECO:0007669"/>
    <property type="project" value="InterPro"/>
</dbReference>
<feature type="region of interest" description="Disordered" evidence="10">
    <location>
        <begin position="1"/>
        <end position="22"/>
    </location>
</feature>
<name>A0A5C1Y6P3_9MICO</name>
<keyword evidence="7 9" id="KW-1133">Transmembrane helix</keyword>